<evidence type="ECO:0000256" key="1">
    <source>
        <dbReference type="SAM" id="MobiDB-lite"/>
    </source>
</evidence>
<organism evidence="2 3">
    <name type="scientific">Hoeflea marina</name>
    <dbReference type="NCBI Taxonomy" id="274592"/>
    <lineage>
        <taxon>Bacteria</taxon>
        <taxon>Pseudomonadati</taxon>
        <taxon>Pseudomonadota</taxon>
        <taxon>Alphaproteobacteria</taxon>
        <taxon>Hyphomicrobiales</taxon>
        <taxon>Rhizobiaceae</taxon>
        <taxon>Hoeflea</taxon>
    </lineage>
</organism>
<reference evidence="2 3" key="1">
    <citation type="submission" date="2018-05" db="EMBL/GenBank/DDBJ databases">
        <title>Genomic Encyclopedia of Type Strains, Phase IV (KMG-IV): sequencing the most valuable type-strain genomes for metagenomic binning, comparative biology and taxonomic classification.</title>
        <authorList>
            <person name="Goeker M."/>
        </authorList>
    </citation>
    <scope>NUCLEOTIDE SEQUENCE [LARGE SCALE GENOMIC DNA]</scope>
    <source>
        <strain evidence="2 3">DSM 16791</strain>
    </source>
</reference>
<accession>A0A317PNN7</accession>
<evidence type="ECO:0000313" key="3">
    <source>
        <dbReference type="Proteomes" id="UP000246352"/>
    </source>
</evidence>
<sequence>MIATGEMGISGDGSPTRRQTVLSGGDGPQAGLRPGAAHVRSGAVITIDAEAGTMAPEPGDEGLPAGAICAGQNKRQVTAGHLPEDGRALARA</sequence>
<dbReference type="Proteomes" id="UP000246352">
    <property type="component" value="Unassembled WGS sequence"/>
</dbReference>
<evidence type="ECO:0000313" key="2">
    <source>
        <dbReference type="EMBL" id="PWW00111.1"/>
    </source>
</evidence>
<feature type="region of interest" description="Disordered" evidence="1">
    <location>
        <begin position="1"/>
        <end position="38"/>
    </location>
</feature>
<keyword evidence="3" id="KW-1185">Reference proteome</keyword>
<comment type="caution">
    <text evidence="2">The sequence shown here is derived from an EMBL/GenBank/DDBJ whole genome shotgun (WGS) entry which is preliminary data.</text>
</comment>
<dbReference type="AlphaFoldDB" id="A0A317PNN7"/>
<name>A0A317PNN7_9HYPH</name>
<dbReference type="EMBL" id="QGTR01000003">
    <property type="protein sequence ID" value="PWW00111.1"/>
    <property type="molecule type" value="Genomic_DNA"/>
</dbReference>
<gene>
    <name evidence="2" type="ORF">DFR52_103313</name>
</gene>
<proteinExistence type="predicted"/>
<protein>
    <submittedName>
        <fullName evidence="2">Uncharacterized protein</fullName>
    </submittedName>
</protein>